<name>A0A942UAJ5_9BACI</name>
<proteinExistence type="predicted"/>
<keyword evidence="2" id="KW-1185">Reference proteome</keyword>
<gene>
    <name evidence="1" type="ORF">KHA99_15360</name>
</gene>
<dbReference type="Proteomes" id="UP000679749">
    <property type="component" value="Unassembled WGS sequence"/>
</dbReference>
<evidence type="ECO:0000313" key="2">
    <source>
        <dbReference type="Proteomes" id="UP000679749"/>
    </source>
</evidence>
<comment type="caution">
    <text evidence="1">The sequence shown here is derived from an EMBL/GenBank/DDBJ whole genome shotgun (WGS) entry which is preliminary data.</text>
</comment>
<dbReference type="AlphaFoldDB" id="A0A942UAJ5"/>
<reference evidence="1" key="1">
    <citation type="submission" date="2021-05" db="EMBL/GenBank/DDBJ databases">
        <title>Novel Bacillus species.</title>
        <authorList>
            <person name="Liu G."/>
        </authorList>
    </citation>
    <scope>NUCLEOTIDE SEQUENCE</scope>
    <source>
        <strain evidence="1">FJAT-49825</strain>
    </source>
</reference>
<protein>
    <submittedName>
        <fullName evidence="1">Uncharacterized protein</fullName>
    </submittedName>
</protein>
<sequence length="46" mass="5767">MEFKMKEKKKKKKGERWEFIDLGFDLIEPIYLLIRWGVRVIIKIWN</sequence>
<evidence type="ECO:0000313" key="1">
    <source>
        <dbReference type="EMBL" id="MBS4213834.1"/>
    </source>
</evidence>
<organism evidence="1 2">
    <name type="scientific">Neobacillus rhizophilus</name>
    <dbReference type="NCBI Taxonomy" id="2833579"/>
    <lineage>
        <taxon>Bacteria</taxon>
        <taxon>Bacillati</taxon>
        <taxon>Bacillota</taxon>
        <taxon>Bacilli</taxon>
        <taxon>Bacillales</taxon>
        <taxon>Bacillaceae</taxon>
        <taxon>Neobacillus</taxon>
    </lineage>
</organism>
<dbReference type="EMBL" id="JAGYPF010000003">
    <property type="protein sequence ID" value="MBS4213834.1"/>
    <property type="molecule type" value="Genomic_DNA"/>
</dbReference>
<dbReference type="RefSeq" id="WP_213118352.1">
    <property type="nucleotide sequence ID" value="NZ_JAGYPF010000003.1"/>
</dbReference>
<accession>A0A942UAJ5</accession>